<proteinExistence type="predicted"/>
<dbReference type="Proteomes" id="UP001303373">
    <property type="component" value="Chromosome 8"/>
</dbReference>
<dbReference type="GO" id="GO:0016787">
    <property type="term" value="F:hydrolase activity"/>
    <property type="evidence" value="ECO:0007669"/>
    <property type="project" value="UniProtKB-KW"/>
</dbReference>
<evidence type="ECO:0000256" key="1">
    <source>
        <dbReference type="ARBA" id="ARBA00022801"/>
    </source>
</evidence>
<evidence type="ECO:0000313" key="3">
    <source>
        <dbReference type="EMBL" id="WPH02709.1"/>
    </source>
</evidence>
<evidence type="ECO:0000259" key="2">
    <source>
        <dbReference type="Pfam" id="PF07859"/>
    </source>
</evidence>
<evidence type="ECO:0000313" key="4">
    <source>
        <dbReference type="Proteomes" id="UP001303373"/>
    </source>
</evidence>
<dbReference type="Pfam" id="PF07859">
    <property type="entry name" value="Abhydrolase_3"/>
    <property type="match status" value="1"/>
</dbReference>
<keyword evidence="4" id="KW-1185">Reference proteome</keyword>
<dbReference type="Gene3D" id="3.40.50.1820">
    <property type="entry name" value="alpha/beta hydrolase"/>
    <property type="match status" value="1"/>
</dbReference>
<feature type="domain" description="Alpha/beta hydrolase fold-3" evidence="2">
    <location>
        <begin position="79"/>
        <end position="190"/>
    </location>
</feature>
<accession>A0AAQ3M7C7</accession>
<dbReference type="InterPro" id="IPR029058">
    <property type="entry name" value="AB_hydrolase_fold"/>
</dbReference>
<dbReference type="EMBL" id="CP138587">
    <property type="protein sequence ID" value="WPH02709.1"/>
    <property type="molecule type" value="Genomic_DNA"/>
</dbReference>
<dbReference type="PANTHER" id="PTHR48081:SF8">
    <property type="entry name" value="ALPHA_BETA HYDROLASE FOLD-3 DOMAIN-CONTAINING PROTEIN-RELATED"/>
    <property type="match status" value="1"/>
</dbReference>
<reference evidence="3 4" key="1">
    <citation type="submission" date="2023-11" db="EMBL/GenBank/DDBJ databases">
        <title>An acidophilic fungus is an integral part of prey digestion in a carnivorous sundew plant.</title>
        <authorList>
            <person name="Tsai I.J."/>
        </authorList>
    </citation>
    <scope>NUCLEOTIDE SEQUENCE [LARGE SCALE GENOMIC DNA]</scope>
    <source>
        <strain evidence="3">169a</strain>
    </source>
</reference>
<dbReference type="InterPro" id="IPR013094">
    <property type="entry name" value="AB_hydrolase_3"/>
</dbReference>
<dbReference type="PANTHER" id="PTHR48081">
    <property type="entry name" value="AB HYDROLASE SUPERFAMILY PROTEIN C4A8.06C"/>
    <property type="match status" value="1"/>
</dbReference>
<dbReference type="AlphaFoldDB" id="A0AAQ3M7C7"/>
<dbReference type="SUPFAM" id="SSF53474">
    <property type="entry name" value="alpha/beta-Hydrolases"/>
    <property type="match status" value="1"/>
</dbReference>
<keyword evidence="1 3" id="KW-0378">Hydrolase</keyword>
<name>A0AAQ3M7C7_9PEZI</name>
<gene>
    <name evidence="3" type="ORF">R9X50_00557700</name>
</gene>
<protein>
    <submittedName>
        <fullName evidence="3">AB hydrolase superfamily protein</fullName>
    </submittedName>
</protein>
<sequence length="191" mass="20655">MSTPPNPPYPLHGTIVHRINPEYRDYYNKHLIGRQVVHHQSLVELRKSGILITGAGPQLPVIALRISVPPVGGWPVVDWIHGGGWVLGNLDTEDVVASHLCNRAQAALICVDYRLAPEHIYPAAVHDCWEVLLWSVSQGDKDGFNLDTTRIGLGGSSAGGNLALVLAQRASSRPDISSIAVLILSLPVCDN</sequence>
<organism evidence="3 4">
    <name type="scientific">Acrodontium crateriforme</name>
    <dbReference type="NCBI Taxonomy" id="150365"/>
    <lineage>
        <taxon>Eukaryota</taxon>
        <taxon>Fungi</taxon>
        <taxon>Dikarya</taxon>
        <taxon>Ascomycota</taxon>
        <taxon>Pezizomycotina</taxon>
        <taxon>Dothideomycetes</taxon>
        <taxon>Dothideomycetidae</taxon>
        <taxon>Mycosphaerellales</taxon>
        <taxon>Teratosphaeriaceae</taxon>
        <taxon>Acrodontium</taxon>
    </lineage>
</organism>
<dbReference type="InterPro" id="IPR050300">
    <property type="entry name" value="GDXG_lipolytic_enzyme"/>
</dbReference>